<proteinExistence type="predicted"/>
<evidence type="ECO:0000259" key="1">
    <source>
        <dbReference type="Pfam" id="PF00483"/>
    </source>
</evidence>
<dbReference type="InterPro" id="IPR005835">
    <property type="entry name" value="NTP_transferase_dom"/>
</dbReference>
<dbReference type="PANTHER" id="PTHR46390">
    <property type="entry name" value="MANNOSE-1-PHOSPHATE GUANYLYLTRANSFERASE"/>
    <property type="match status" value="1"/>
</dbReference>
<sequence>MSKVINVILSGGVGSRLWPLSRKNNPKQYLNLFDNKSLFQLTALRNKTLCDKILVLGNIENYKLSDEALARISLNHYDQIIESTPRNTAAAIAFAAFAAQENDILLVTPSDHLIEGREEYEKSVLEAVELARENYIVTFGLVPTRPETGFGYIQIKNGEVLSFREKPNSETAQEFMQSGDFYWNSGMFCFKAGVFLQELKKFAPHVYQEADKAFNGQNENFIPLEDSLKIPSISVDYAVMEKTKLIKAVKARFRWSDMGSFESLYDYFISKGYPIDKYGNMVIGTNIHTEFLGLKKTIFISTDDAILILKKDKSQDVKKVYEKLEQRNSNLIK</sequence>
<dbReference type="InterPro" id="IPR051161">
    <property type="entry name" value="Mannose-6P_isomerase_type2"/>
</dbReference>
<dbReference type="SUPFAM" id="SSF53448">
    <property type="entry name" value="Nucleotide-diphospho-sugar transferases"/>
    <property type="match status" value="1"/>
</dbReference>
<feature type="domain" description="Nucleotidyl transferase" evidence="1">
    <location>
        <begin position="6"/>
        <end position="267"/>
    </location>
</feature>
<dbReference type="HOGENOM" id="CLU_035527_0_1_10"/>
<reference evidence="3" key="1">
    <citation type="journal article" date="2013" name="Lancet">
        <title>First case of E anophelis outbreak in an intensive-care unit.</title>
        <authorList>
            <person name="Teo J."/>
            <person name="Tan S.Y."/>
            <person name="Tay M."/>
            <person name="Ding Y."/>
            <person name="Kjelleberg S."/>
            <person name="Givskov M."/>
            <person name="Lin R.T."/>
            <person name="Yang L."/>
        </authorList>
    </citation>
    <scope>NUCLEOTIDE SEQUENCE [LARGE SCALE GENOMIC DNA]</scope>
    <source>
        <strain evidence="3">NUHP1</strain>
    </source>
</reference>
<feature type="domain" description="MannoseP isomerase/GMP-like beta-helix" evidence="2">
    <location>
        <begin position="275"/>
        <end position="324"/>
    </location>
</feature>
<dbReference type="STRING" id="1338011.BD94_3293"/>
<dbReference type="PANTHER" id="PTHR46390:SF1">
    <property type="entry name" value="MANNOSE-1-PHOSPHATE GUANYLYLTRANSFERASE"/>
    <property type="match status" value="1"/>
</dbReference>
<dbReference type="Pfam" id="PF00483">
    <property type="entry name" value="NTP_transferase"/>
    <property type="match status" value="1"/>
</dbReference>
<dbReference type="Gene3D" id="3.90.550.10">
    <property type="entry name" value="Spore Coat Polysaccharide Biosynthesis Protein SpsA, Chain A"/>
    <property type="match status" value="1"/>
</dbReference>
<keyword evidence="3" id="KW-0548">Nucleotidyltransferase</keyword>
<dbReference type="GO" id="GO:0004475">
    <property type="term" value="F:mannose-1-phosphate guanylyltransferase (GTP) activity"/>
    <property type="evidence" value="ECO:0007669"/>
    <property type="project" value="InterPro"/>
</dbReference>
<evidence type="ECO:0000313" key="4">
    <source>
        <dbReference type="Proteomes" id="UP000028933"/>
    </source>
</evidence>
<dbReference type="GO" id="GO:0009298">
    <property type="term" value="P:GDP-mannose biosynthetic process"/>
    <property type="evidence" value="ECO:0007669"/>
    <property type="project" value="TreeGrafter"/>
</dbReference>
<dbReference type="KEGG" id="eao:BD94_3293"/>
<protein>
    <submittedName>
        <fullName evidence="3">Mannose-1-phosphate guanylyltransferase (GDP)</fullName>
    </submittedName>
</protein>
<gene>
    <name evidence="3" type="ORF">BD94_3293</name>
</gene>
<dbReference type="EMBL" id="CP007547">
    <property type="protein sequence ID" value="AIL47068.1"/>
    <property type="molecule type" value="Genomic_DNA"/>
</dbReference>
<dbReference type="CDD" id="cd02509">
    <property type="entry name" value="GDP-M1P_Guanylyltransferase"/>
    <property type="match status" value="1"/>
</dbReference>
<dbReference type="InterPro" id="IPR049577">
    <property type="entry name" value="GMPP_N"/>
</dbReference>
<dbReference type="InterPro" id="IPR054566">
    <property type="entry name" value="ManC/GMP-like_b-helix"/>
</dbReference>
<reference evidence="3" key="2">
    <citation type="journal article" date="2015" name="Genome Biol. Evol.">
        <title>Complete Genome Sequence and Transcriptomic Analysis of the Novel Pathogen Elizabethkingia anophelis in Response to Oxidative Stress.</title>
        <authorList>
            <person name="Li Y."/>
            <person name="Liu Y."/>
            <person name="Chew S.C."/>
            <person name="Tay M."/>
            <person name="Salido M.M."/>
            <person name="Teo J."/>
            <person name="Lauro F.M."/>
            <person name="Givskov M."/>
            <person name="Yang L."/>
        </authorList>
    </citation>
    <scope>NUCLEOTIDE SEQUENCE</scope>
    <source>
        <strain evidence="3">NUHP1</strain>
    </source>
</reference>
<keyword evidence="3" id="KW-0808">Transferase</keyword>
<dbReference type="AlphaFoldDB" id="A0A077EKL5"/>
<evidence type="ECO:0000313" key="3">
    <source>
        <dbReference type="EMBL" id="AIL47068.1"/>
    </source>
</evidence>
<dbReference type="Proteomes" id="UP000028933">
    <property type="component" value="Chromosome"/>
</dbReference>
<organism evidence="3 4">
    <name type="scientific">Elizabethkingia anophelis NUHP1</name>
    <dbReference type="NCBI Taxonomy" id="1338011"/>
    <lineage>
        <taxon>Bacteria</taxon>
        <taxon>Pseudomonadati</taxon>
        <taxon>Bacteroidota</taxon>
        <taxon>Flavobacteriia</taxon>
        <taxon>Flavobacteriales</taxon>
        <taxon>Weeksellaceae</taxon>
        <taxon>Elizabethkingia</taxon>
    </lineage>
</organism>
<evidence type="ECO:0000259" key="2">
    <source>
        <dbReference type="Pfam" id="PF22640"/>
    </source>
</evidence>
<dbReference type="InterPro" id="IPR029044">
    <property type="entry name" value="Nucleotide-diphossugar_trans"/>
</dbReference>
<dbReference type="RefSeq" id="WP_024565948.1">
    <property type="nucleotide sequence ID" value="NZ_CP007547.1"/>
</dbReference>
<name>A0A077EKL5_9FLAO</name>
<dbReference type="eggNOG" id="COG0836">
    <property type="taxonomic scope" value="Bacteria"/>
</dbReference>
<dbReference type="SUPFAM" id="SSF159283">
    <property type="entry name" value="Guanosine diphospho-D-mannose pyrophosphorylase/mannose-6-phosphate isomerase linker domain"/>
    <property type="match status" value="1"/>
</dbReference>
<accession>A0A077EKL5</accession>
<dbReference type="Pfam" id="PF22640">
    <property type="entry name" value="ManC_GMP_beta-helix"/>
    <property type="match status" value="1"/>
</dbReference>